<dbReference type="AlphaFoldDB" id="X1H674"/>
<organism evidence="1">
    <name type="scientific">marine sediment metagenome</name>
    <dbReference type="NCBI Taxonomy" id="412755"/>
    <lineage>
        <taxon>unclassified sequences</taxon>
        <taxon>metagenomes</taxon>
        <taxon>ecological metagenomes</taxon>
    </lineage>
</organism>
<reference evidence="1" key="1">
    <citation type="journal article" date="2014" name="Front. Microbiol.">
        <title>High frequency of phylogenetically diverse reductive dehalogenase-homologous genes in deep subseafloor sedimentary metagenomes.</title>
        <authorList>
            <person name="Kawai M."/>
            <person name="Futagami T."/>
            <person name="Toyoda A."/>
            <person name="Takaki Y."/>
            <person name="Nishi S."/>
            <person name="Hori S."/>
            <person name="Arai W."/>
            <person name="Tsubouchi T."/>
            <person name="Morono Y."/>
            <person name="Uchiyama I."/>
            <person name="Ito T."/>
            <person name="Fujiyama A."/>
            <person name="Inagaki F."/>
            <person name="Takami H."/>
        </authorList>
    </citation>
    <scope>NUCLEOTIDE SEQUENCE</scope>
    <source>
        <strain evidence="1">Expedition CK06-06</strain>
    </source>
</reference>
<proteinExistence type="predicted"/>
<name>X1H674_9ZZZZ</name>
<dbReference type="EMBL" id="BARU01024721">
    <property type="protein sequence ID" value="GAH52555.1"/>
    <property type="molecule type" value="Genomic_DNA"/>
</dbReference>
<feature type="non-terminal residue" evidence="1">
    <location>
        <position position="1"/>
    </location>
</feature>
<protein>
    <submittedName>
        <fullName evidence="1">Uncharacterized protein</fullName>
    </submittedName>
</protein>
<comment type="caution">
    <text evidence="1">The sequence shown here is derived from an EMBL/GenBank/DDBJ whole genome shotgun (WGS) entry which is preliminary data.</text>
</comment>
<accession>X1H674</accession>
<gene>
    <name evidence="1" type="ORF">S03H2_39931</name>
</gene>
<sequence>YLFNDLWKTKFLDDPIKYKKMIKEKYEGKIEKLVWAWLTQAKKFYIKDHPDHKERR</sequence>
<evidence type="ECO:0000313" key="1">
    <source>
        <dbReference type="EMBL" id="GAH52555.1"/>
    </source>
</evidence>